<feature type="transmembrane region" description="Helical" evidence="1">
    <location>
        <begin position="228"/>
        <end position="256"/>
    </location>
</feature>
<reference evidence="2 3" key="1">
    <citation type="submission" date="2019-03" db="EMBL/GenBank/DDBJ databases">
        <title>Genomic Encyclopedia of Type Strains, Phase IV (KMG-IV): sequencing the most valuable type-strain genomes for metagenomic binning, comparative biology and taxonomic classification.</title>
        <authorList>
            <person name="Goeker M."/>
        </authorList>
    </citation>
    <scope>NUCLEOTIDE SEQUENCE [LARGE SCALE GENOMIC DNA]</scope>
    <source>
        <strain evidence="2 3">DSM 11170</strain>
    </source>
</reference>
<feature type="transmembrane region" description="Helical" evidence="1">
    <location>
        <begin position="363"/>
        <end position="391"/>
    </location>
</feature>
<gene>
    <name evidence="2" type="ORF">EDD73_10558</name>
</gene>
<sequence>MRWRRWCRWLAGIVVAGWCALMMGVSAVVMAEAAGEAITVPPVVLSGESGSGSGAIGAPPTNSTVTTAAASGGIGGAGSVGAVGGGPTGGLPTPDVDLTALEQFLSELEKDKSRYLPGWNPSMIIEDLRQGKIPFTIDGLFQGVMGYLFQEVVANTALLSQVVILAVVVAVLSHLQTGFEGGTTSKVAFAVGYMALITIALHSFQVAITTGQNAIDEMVRFMQAILPILLTLLTAMGGFISGALLHPMIFGTLTFISTLIRDWIFALIFFIAVLGMLGHIAPQFKVRNLYNLSKDGYKLLLGLLTTLFFGVISLYGAVGSVADGLALRTAKYATGNFVPVVGKLLADSFDLIIGSSLLLKNGLGLLGVMVIIVLCVLPALKILAMVLVYRLAGALLQPAGDSPVVDSLETIGQGLALVFGAVATVGLMFFLALTVVVGAGNLTVMLR</sequence>
<accession>A0A4R2RUT0</accession>
<dbReference type="Pfam" id="PF09546">
    <property type="entry name" value="Spore_III_AE"/>
    <property type="match status" value="1"/>
</dbReference>
<feature type="transmembrane region" description="Helical" evidence="1">
    <location>
        <begin position="187"/>
        <end position="208"/>
    </location>
</feature>
<protein>
    <submittedName>
        <fullName evidence="2">Stage III sporulation protein AE</fullName>
    </submittedName>
</protein>
<keyword evidence="1" id="KW-1133">Transmembrane helix</keyword>
<keyword evidence="1" id="KW-0812">Transmembrane</keyword>
<name>A0A4R2RUT0_9FIRM</name>
<feature type="transmembrane region" description="Helical" evidence="1">
    <location>
        <begin position="152"/>
        <end position="175"/>
    </location>
</feature>
<dbReference type="AlphaFoldDB" id="A0A4R2RUT0"/>
<keyword evidence="1" id="KW-0472">Membrane</keyword>
<feature type="transmembrane region" description="Helical" evidence="1">
    <location>
        <begin position="411"/>
        <end position="444"/>
    </location>
</feature>
<dbReference type="Proteomes" id="UP000294813">
    <property type="component" value="Unassembled WGS sequence"/>
</dbReference>
<organism evidence="2 3">
    <name type="scientific">Heliophilum fasciatum</name>
    <dbReference type="NCBI Taxonomy" id="35700"/>
    <lineage>
        <taxon>Bacteria</taxon>
        <taxon>Bacillati</taxon>
        <taxon>Bacillota</taxon>
        <taxon>Clostridia</taxon>
        <taxon>Eubacteriales</taxon>
        <taxon>Heliobacteriaceae</taxon>
        <taxon>Heliophilum</taxon>
    </lineage>
</organism>
<keyword evidence="3" id="KW-1185">Reference proteome</keyword>
<evidence type="ECO:0000256" key="1">
    <source>
        <dbReference type="SAM" id="Phobius"/>
    </source>
</evidence>
<dbReference type="RefSeq" id="WP_243116778.1">
    <property type="nucleotide sequence ID" value="NZ_JAOQNU010000005.1"/>
</dbReference>
<dbReference type="EMBL" id="SLXT01000005">
    <property type="protein sequence ID" value="TCP67163.1"/>
    <property type="molecule type" value="Genomic_DNA"/>
</dbReference>
<dbReference type="InterPro" id="IPR014194">
    <property type="entry name" value="Spore_III_AE"/>
</dbReference>
<feature type="transmembrane region" description="Helical" evidence="1">
    <location>
        <begin position="263"/>
        <end position="281"/>
    </location>
</feature>
<comment type="caution">
    <text evidence="2">The sequence shown here is derived from an EMBL/GenBank/DDBJ whole genome shotgun (WGS) entry which is preliminary data.</text>
</comment>
<evidence type="ECO:0000313" key="2">
    <source>
        <dbReference type="EMBL" id="TCP67163.1"/>
    </source>
</evidence>
<proteinExistence type="predicted"/>
<feature type="transmembrane region" description="Helical" evidence="1">
    <location>
        <begin position="301"/>
        <end position="322"/>
    </location>
</feature>
<evidence type="ECO:0000313" key="3">
    <source>
        <dbReference type="Proteomes" id="UP000294813"/>
    </source>
</evidence>
<dbReference type="NCBIfam" id="TIGR02829">
    <property type="entry name" value="spore_III_AE"/>
    <property type="match status" value="1"/>
</dbReference>